<dbReference type="Proteomes" id="UP001630127">
    <property type="component" value="Unassembled WGS sequence"/>
</dbReference>
<dbReference type="AlphaFoldDB" id="A0ABD3A2G7"/>
<keyword evidence="1" id="KW-0175">Coiled coil</keyword>
<gene>
    <name evidence="2" type="ORF">ACH5RR_013364</name>
</gene>
<feature type="coiled-coil region" evidence="1">
    <location>
        <begin position="43"/>
        <end position="95"/>
    </location>
</feature>
<proteinExistence type="predicted"/>
<name>A0ABD3A2G7_9GENT</name>
<reference evidence="2 3" key="1">
    <citation type="submission" date="2024-11" db="EMBL/GenBank/DDBJ databases">
        <title>A near-complete genome assembly of Cinchona calisaya.</title>
        <authorList>
            <person name="Lian D.C."/>
            <person name="Zhao X.W."/>
            <person name="Wei L."/>
        </authorList>
    </citation>
    <scope>NUCLEOTIDE SEQUENCE [LARGE SCALE GENOMIC DNA]</scope>
    <source>
        <tissue evidence="2">Nenye</tissue>
    </source>
</reference>
<keyword evidence="3" id="KW-1185">Reference proteome</keyword>
<evidence type="ECO:0000313" key="3">
    <source>
        <dbReference type="Proteomes" id="UP001630127"/>
    </source>
</evidence>
<accession>A0ABD3A2G7</accession>
<comment type="caution">
    <text evidence="2">The sequence shown here is derived from an EMBL/GenBank/DDBJ whole genome shotgun (WGS) entry which is preliminary data.</text>
</comment>
<evidence type="ECO:0000256" key="1">
    <source>
        <dbReference type="SAM" id="Coils"/>
    </source>
</evidence>
<dbReference type="EMBL" id="JBJUIK010000006">
    <property type="protein sequence ID" value="KAL3524992.1"/>
    <property type="molecule type" value="Genomic_DNA"/>
</dbReference>
<protein>
    <submittedName>
        <fullName evidence="2">Uncharacterized protein</fullName>
    </submittedName>
</protein>
<evidence type="ECO:0000313" key="2">
    <source>
        <dbReference type="EMBL" id="KAL3524992.1"/>
    </source>
</evidence>
<sequence length="114" mass="12517">MVDAPQSITIFVDLESTTIYPKGSPAQPRASVPLATPTTTMSIKIGKKDVEEHKNKADALQMQLLHTKVDSKNKVADLERSLSALKLTVQKQEVQLMVVGRNEFLSSDEARLGL</sequence>
<organism evidence="2 3">
    <name type="scientific">Cinchona calisaya</name>
    <dbReference type="NCBI Taxonomy" id="153742"/>
    <lineage>
        <taxon>Eukaryota</taxon>
        <taxon>Viridiplantae</taxon>
        <taxon>Streptophyta</taxon>
        <taxon>Embryophyta</taxon>
        <taxon>Tracheophyta</taxon>
        <taxon>Spermatophyta</taxon>
        <taxon>Magnoliopsida</taxon>
        <taxon>eudicotyledons</taxon>
        <taxon>Gunneridae</taxon>
        <taxon>Pentapetalae</taxon>
        <taxon>asterids</taxon>
        <taxon>lamiids</taxon>
        <taxon>Gentianales</taxon>
        <taxon>Rubiaceae</taxon>
        <taxon>Cinchonoideae</taxon>
        <taxon>Cinchoneae</taxon>
        <taxon>Cinchona</taxon>
    </lineage>
</organism>